<name>A0A976M8S0_THEOR</name>
<dbReference type="OrthoDB" id="10380670at2759"/>
<sequence length="616" mass="72066">MYIWDVIKFLIYLPFCFKNFGASFEDEEEEVVQSSKTPVELLINGKSAKNKYDYIKKGTDGIYTTKDGYGFCLLKVPSACCKSDVVIWEAREVYEYADKVIVDPTTPKISFVKIFSVNGERRLLIRDVLDEWYEYDSHDKAPVIFNVNSLYDQHSDEQFAGDIRRYRAKEYCHFSEVVESRSNYLTVWKSKNEDDFAWKIVANGALDHYKTTKLSVFLETGEIIHYLKSRGNWEITTTQLILNLKTKKPTFEFSYSINGNTEIYTPRYDFVFIMVKNGNSKVWKSKNEKEFVKKAAIILNKDNTVPDTVVLFLVNGFIKHFTVMDTDWTEFEPSIVLNIDDKHSKNEYRYVRYNKAEHFIPVGGLLFRGVKTTRGLIHTSDVDIWFGKTKNEYVKNVMIIPSGKQRYLVLLLANNHYVIFFKSDRIKTWTECTDNHFVISELRLIGYDLTHLKPTPKDEIKDVSEISLPETVPDSMLRSRNLIDLDITKMYNFAGYTIAYKDNKVIFRARFHYLFKIVLRENEVLWQPSNQGEFPYKVVYKEIDDIPKIKVYFPDDKGIAPRHKPPLKFDPSDIQVQVVNYKTGDKKVEDELSHKPNTRFSWKVTQPVTHLNSEPP</sequence>
<dbReference type="InterPro" id="IPR007480">
    <property type="entry name" value="DUF529"/>
</dbReference>
<dbReference type="Pfam" id="PF04385">
    <property type="entry name" value="FAINT"/>
    <property type="match status" value="1"/>
</dbReference>
<reference evidence="1" key="1">
    <citation type="submission" date="2022-07" db="EMBL/GenBank/DDBJ databases">
        <title>Evaluation of T. orientalis genome assembly methods using nanopore sequencing and analysis of variation between genomes.</title>
        <authorList>
            <person name="Yam J."/>
            <person name="Micallef M.L."/>
            <person name="Liu M."/>
            <person name="Djordjevic S.P."/>
            <person name="Bogema D.R."/>
            <person name="Jenkins C."/>
        </authorList>
    </citation>
    <scope>NUCLEOTIDE SEQUENCE</scope>
    <source>
        <strain evidence="1">Fish Creek</strain>
    </source>
</reference>
<gene>
    <name evidence="1" type="ORF">MACJ_001578</name>
</gene>
<evidence type="ECO:0000313" key="2">
    <source>
        <dbReference type="Proteomes" id="UP000244803"/>
    </source>
</evidence>
<organism evidence="1 2">
    <name type="scientific">Theileria orientalis</name>
    <dbReference type="NCBI Taxonomy" id="68886"/>
    <lineage>
        <taxon>Eukaryota</taxon>
        <taxon>Sar</taxon>
        <taxon>Alveolata</taxon>
        <taxon>Apicomplexa</taxon>
        <taxon>Aconoidasida</taxon>
        <taxon>Piroplasmida</taxon>
        <taxon>Theileriidae</taxon>
        <taxon>Theileria</taxon>
    </lineage>
</organism>
<accession>A0A976M8S0</accession>
<dbReference type="Proteomes" id="UP000244803">
    <property type="component" value="Chromosome 2"/>
</dbReference>
<proteinExistence type="predicted"/>
<protein>
    <submittedName>
        <fullName evidence="1">Uncharacterized protein</fullName>
    </submittedName>
</protein>
<dbReference type="AlphaFoldDB" id="A0A976M8S0"/>
<dbReference type="EMBL" id="CP056068">
    <property type="protein sequence ID" value="UKJ90644.1"/>
    <property type="molecule type" value="Genomic_DNA"/>
</dbReference>
<evidence type="ECO:0000313" key="1">
    <source>
        <dbReference type="EMBL" id="UKJ90644.1"/>
    </source>
</evidence>